<dbReference type="Gramene" id="Os01t0945666-00">
    <property type="protein sequence ID" value="Os01t0945666-00"/>
    <property type="gene ID" value="Os01g0945666"/>
</dbReference>
<reference evidence="2 3" key="2">
    <citation type="journal article" date="2013" name="Plant Cell Physiol.">
        <title>Rice Annotation Project Database (RAP-DB): an integrative and interactive database for rice genomics.</title>
        <authorList>
            <person name="Sakai H."/>
            <person name="Lee S.S."/>
            <person name="Tanaka T."/>
            <person name="Numa H."/>
            <person name="Kim J."/>
            <person name="Kawahara Y."/>
            <person name="Wakimoto H."/>
            <person name="Yang C.C."/>
            <person name="Iwamoto M."/>
            <person name="Abe T."/>
            <person name="Yamada Y."/>
            <person name="Muto A."/>
            <person name="Inokuchi H."/>
            <person name="Ikemura T."/>
            <person name="Matsumoto T."/>
            <person name="Sasaki T."/>
            <person name="Itoh T."/>
        </authorList>
    </citation>
    <scope>NUCLEOTIDE SEQUENCE [LARGE SCALE GENOMIC DNA]</scope>
    <source>
        <strain evidence="3">cv. Nipponbare</strain>
    </source>
</reference>
<name>A0A0P0VCP8_ORYSJ</name>
<gene>
    <name evidence="2" type="ordered locus">Os01g0945666</name>
    <name evidence="2" type="ORF">OSNPB_010945666</name>
</gene>
<dbReference type="AlphaFoldDB" id="A0A0P0VCP8"/>
<protein>
    <submittedName>
        <fullName evidence="2">Os01g0945666 protein</fullName>
    </submittedName>
</protein>
<feature type="compositionally biased region" description="Basic and acidic residues" evidence="1">
    <location>
        <begin position="1"/>
        <end position="25"/>
    </location>
</feature>
<feature type="compositionally biased region" description="Acidic residues" evidence="1">
    <location>
        <begin position="156"/>
        <end position="165"/>
    </location>
</feature>
<reference evidence="3" key="1">
    <citation type="journal article" date="2005" name="Nature">
        <title>The map-based sequence of the rice genome.</title>
        <authorList>
            <consortium name="International rice genome sequencing project (IRGSP)"/>
            <person name="Matsumoto T."/>
            <person name="Wu J."/>
            <person name="Kanamori H."/>
            <person name="Katayose Y."/>
            <person name="Fujisawa M."/>
            <person name="Namiki N."/>
            <person name="Mizuno H."/>
            <person name="Yamamoto K."/>
            <person name="Antonio B.A."/>
            <person name="Baba T."/>
            <person name="Sakata K."/>
            <person name="Nagamura Y."/>
            <person name="Aoki H."/>
            <person name="Arikawa K."/>
            <person name="Arita K."/>
            <person name="Bito T."/>
            <person name="Chiden Y."/>
            <person name="Fujitsuka N."/>
            <person name="Fukunaka R."/>
            <person name="Hamada M."/>
            <person name="Harada C."/>
            <person name="Hayashi A."/>
            <person name="Hijishita S."/>
            <person name="Honda M."/>
            <person name="Hosokawa S."/>
            <person name="Ichikawa Y."/>
            <person name="Idonuma A."/>
            <person name="Iijima M."/>
            <person name="Ikeda M."/>
            <person name="Ikeno M."/>
            <person name="Ito K."/>
            <person name="Ito S."/>
            <person name="Ito T."/>
            <person name="Ito Y."/>
            <person name="Ito Y."/>
            <person name="Iwabuchi A."/>
            <person name="Kamiya K."/>
            <person name="Karasawa W."/>
            <person name="Kurita K."/>
            <person name="Katagiri S."/>
            <person name="Kikuta A."/>
            <person name="Kobayashi H."/>
            <person name="Kobayashi N."/>
            <person name="Machita K."/>
            <person name="Maehara T."/>
            <person name="Masukawa M."/>
            <person name="Mizubayashi T."/>
            <person name="Mukai Y."/>
            <person name="Nagasaki H."/>
            <person name="Nagata Y."/>
            <person name="Naito S."/>
            <person name="Nakashima M."/>
            <person name="Nakama Y."/>
            <person name="Nakamichi Y."/>
            <person name="Nakamura M."/>
            <person name="Meguro A."/>
            <person name="Negishi M."/>
            <person name="Ohta I."/>
            <person name="Ohta T."/>
            <person name="Okamoto M."/>
            <person name="Ono N."/>
            <person name="Saji S."/>
            <person name="Sakaguchi M."/>
            <person name="Sakai K."/>
            <person name="Shibata M."/>
            <person name="Shimokawa T."/>
            <person name="Song J."/>
            <person name="Takazaki Y."/>
            <person name="Terasawa K."/>
            <person name="Tsugane M."/>
            <person name="Tsuji K."/>
            <person name="Ueda S."/>
            <person name="Waki K."/>
            <person name="Yamagata H."/>
            <person name="Yamamoto M."/>
            <person name="Yamamoto S."/>
            <person name="Yamane H."/>
            <person name="Yoshiki S."/>
            <person name="Yoshihara R."/>
            <person name="Yukawa K."/>
            <person name="Zhong H."/>
            <person name="Yano M."/>
            <person name="Yuan Q."/>
            <person name="Ouyang S."/>
            <person name="Liu J."/>
            <person name="Jones K.M."/>
            <person name="Gansberger K."/>
            <person name="Moffat K."/>
            <person name="Hill J."/>
            <person name="Bera J."/>
            <person name="Fadrosh D."/>
            <person name="Jin S."/>
            <person name="Johri S."/>
            <person name="Kim M."/>
            <person name="Overton L."/>
            <person name="Reardon M."/>
            <person name="Tsitrin T."/>
            <person name="Vuong H."/>
            <person name="Weaver B."/>
            <person name="Ciecko A."/>
            <person name="Tallon L."/>
            <person name="Jackson J."/>
            <person name="Pai G."/>
            <person name="Aken S.V."/>
            <person name="Utterback T."/>
            <person name="Reidmuller S."/>
            <person name="Feldblyum T."/>
            <person name="Hsiao J."/>
            <person name="Zismann V."/>
            <person name="Iobst S."/>
            <person name="de Vazeille A.R."/>
            <person name="Buell C.R."/>
            <person name="Ying K."/>
            <person name="Li Y."/>
            <person name="Lu T."/>
            <person name="Huang Y."/>
            <person name="Zhao Q."/>
            <person name="Feng Q."/>
            <person name="Zhang L."/>
            <person name="Zhu J."/>
            <person name="Weng Q."/>
            <person name="Mu J."/>
            <person name="Lu Y."/>
            <person name="Fan D."/>
            <person name="Liu Y."/>
            <person name="Guan J."/>
            <person name="Zhang Y."/>
            <person name="Yu S."/>
            <person name="Liu X."/>
            <person name="Zhang Y."/>
            <person name="Hong G."/>
            <person name="Han B."/>
            <person name="Choisne N."/>
            <person name="Demange N."/>
            <person name="Orjeda G."/>
            <person name="Samain S."/>
            <person name="Cattolico L."/>
            <person name="Pelletier E."/>
            <person name="Couloux A."/>
            <person name="Segurens B."/>
            <person name="Wincker P."/>
            <person name="D'Hont A."/>
            <person name="Scarpelli C."/>
            <person name="Weissenbach J."/>
            <person name="Salanoubat M."/>
            <person name="Quetier F."/>
            <person name="Yu Y."/>
            <person name="Kim H.R."/>
            <person name="Rambo T."/>
            <person name="Currie J."/>
            <person name="Collura K."/>
            <person name="Luo M."/>
            <person name="Yang T."/>
            <person name="Ammiraju J.S.S."/>
            <person name="Engler F."/>
            <person name="Soderlund C."/>
            <person name="Wing R.A."/>
            <person name="Palmer L.E."/>
            <person name="de la Bastide M."/>
            <person name="Spiegel L."/>
            <person name="Nascimento L."/>
            <person name="Zutavern T."/>
            <person name="O'Shaughnessy A."/>
            <person name="Dike S."/>
            <person name="Dedhia N."/>
            <person name="Preston R."/>
            <person name="Balija V."/>
            <person name="McCombie W.R."/>
            <person name="Chow T."/>
            <person name="Chen H."/>
            <person name="Chung M."/>
            <person name="Chen C."/>
            <person name="Shaw J."/>
            <person name="Wu H."/>
            <person name="Hsiao K."/>
            <person name="Chao Y."/>
            <person name="Chu M."/>
            <person name="Cheng C."/>
            <person name="Hour A."/>
            <person name="Lee P."/>
            <person name="Lin S."/>
            <person name="Lin Y."/>
            <person name="Liou J."/>
            <person name="Liu S."/>
            <person name="Hsing Y."/>
            <person name="Raghuvanshi S."/>
            <person name="Mohanty A."/>
            <person name="Bharti A.K."/>
            <person name="Gaur A."/>
            <person name="Gupta V."/>
            <person name="Kumar D."/>
            <person name="Ravi V."/>
            <person name="Vij S."/>
            <person name="Kapur A."/>
            <person name="Khurana P."/>
            <person name="Khurana P."/>
            <person name="Khurana J.P."/>
            <person name="Tyagi A.K."/>
            <person name="Gaikwad K."/>
            <person name="Singh A."/>
            <person name="Dalal V."/>
            <person name="Srivastava S."/>
            <person name="Dixit A."/>
            <person name="Pal A.K."/>
            <person name="Ghazi I.A."/>
            <person name="Yadav M."/>
            <person name="Pandit A."/>
            <person name="Bhargava A."/>
            <person name="Sureshbabu K."/>
            <person name="Batra K."/>
            <person name="Sharma T.R."/>
            <person name="Mohapatra T."/>
            <person name="Singh N.K."/>
            <person name="Messing J."/>
            <person name="Nelson A.B."/>
            <person name="Fuks G."/>
            <person name="Kavchok S."/>
            <person name="Keizer G."/>
            <person name="Linton E."/>
            <person name="Llaca V."/>
            <person name="Song R."/>
            <person name="Tanyolac B."/>
            <person name="Young S."/>
            <person name="Ho-Il K."/>
            <person name="Hahn J.H."/>
            <person name="Sangsakoo G."/>
            <person name="Vanavichit A."/>
            <person name="de Mattos Luiz.A.T."/>
            <person name="Zimmer P.D."/>
            <person name="Malone G."/>
            <person name="Dellagostin O."/>
            <person name="de Oliveira A.C."/>
            <person name="Bevan M."/>
            <person name="Bancroft I."/>
            <person name="Minx P."/>
            <person name="Cordum H."/>
            <person name="Wilson R."/>
            <person name="Cheng Z."/>
            <person name="Jin W."/>
            <person name="Jiang J."/>
            <person name="Leong S.A."/>
            <person name="Iwama H."/>
            <person name="Gojobori T."/>
            <person name="Itoh T."/>
            <person name="Niimura Y."/>
            <person name="Fujii Y."/>
            <person name="Habara T."/>
            <person name="Sakai H."/>
            <person name="Sato Y."/>
            <person name="Wilson G."/>
            <person name="Kumar K."/>
            <person name="McCouch S."/>
            <person name="Juretic N."/>
            <person name="Hoen D."/>
            <person name="Wright S."/>
            <person name="Bruskiewich R."/>
            <person name="Bureau T."/>
            <person name="Miyao A."/>
            <person name="Hirochika H."/>
            <person name="Nishikawa T."/>
            <person name="Kadowaki K."/>
            <person name="Sugiura M."/>
            <person name="Burr B."/>
            <person name="Sasaki T."/>
        </authorList>
    </citation>
    <scope>NUCLEOTIDE SEQUENCE [LARGE SCALE GENOMIC DNA]</scope>
    <source>
        <strain evidence="3">cv. Nipponbare</strain>
    </source>
</reference>
<feature type="region of interest" description="Disordered" evidence="1">
    <location>
        <begin position="1"/>
        <end position="184"/>
    </location>
</feature>
<sequence>MEHPRDEAEQQHATDGHRRVVERLLGHRVRHRQREEHRDGGHPDHGHPADHEPISPEVKLPRNKRLPSRRHAEKHRQRVRDVQPQRGDRHHRLERHLAPQRRESHDEGHGDGEPDDVEGHLAAVHAVPHARQRHRAVPRERVPHPRVAGDARGSAEEDGDGDDTQAGERSGAGAVPPVEAGVQGLRDGVPAGVVAGVQEVRYVGHDRCQGNQVDPPEHG</sequence>
<dbReference type="FunCoup" id="A0A0P0VCP8">
    <property type="interactions" value="1"/>
</dbReference>
<accession>A0A0P0VCP8</accession>
<feature type="compositionally biased region" description="Basic and acidic residues" evidence="1">
    <location>
        <begin position="33"/>
        <end position="54"/>
    </location>
</feature>
<evidence type="ECO:0000313" key="2">
    <source>
        <dbReference type="EMBL" id="BAS76192.1"/>
    </source>
</evidence>
<keyword evidence="3" id="KW-1185">Reference proteome</keyword>
<evidence type="ECO:0000256" key="1">
    <source>
        <dbReference type="SAM" id="MobiDB-lite"/>
    </source>
</evidence>
<dbReference type="PaxDb" id="39947-A0A0P0VCP8"/>
<dbReference type="InParanoid" id="A0A0P0VCP8"/>
<reference evidence="2 3" key="3">
    <citation type="journal article" date="2013" name="Rice">
        <title>Improvement of the Oryza sativa Nipponbare reference genome using next generation sequence and optical map data.</title>
        <authorList>
            <person name="Kawahara Y."/>
            <person name="de la Bastide M."/>
            <person name="Hamilton J.P."/>
            <person name="Kanamori H."/>
            <person name="McCombie W.R."/>
            <person name="Ouyang S."/>
            <person name="Schwartz D.C."/>
            <person name="Tanaka T."/>
            <person name="Wu J."/>
            <person name="Zhou S."/>
            <person name="Childs K.L."/>
            <person name="Davidson R.M."/>
            <person name="Lin H."/>
            <person name="Quesada-Ocampo L."/>
            <person name="Vaillancourt B."/>
            <person name="Sakai H."/>
            <person name="Lee S.S."/>
            <person name="Kim J."/>
            <person name="Numa H."/>
            <person name="Itoh T."/>
            <person name="Buell C.R."/>
            <person name="Matsumoto T."/>
        </authorList>
    </citation>
    <scope>NUCLEOTIDE SEQUENCE [LARGE SCALE GENOMIC DNA]</scope>
    <source>
        <strain evidence="3">cv. Nipponbare</strain>
    </source>
</reference>
<feature type="compositionally biased region" description="Basic and acidic residues" evidence="1">
    <location>
        <begin position="137"/>
        <end position="155"/>
    </location>
</feature>
<feature type="compositionally biased region" description="Basic residues" evidence="1">
    <location>
        <begin position="61"/>
        <end position="78"/>
    </location>
</feature>
<dbReference type="EMBL" id="AP014957">
    <property type="protein sequence ID" value="BAS76192.1"/>
    <property type="molecule type" value="Genomic_DNA"/>
</dbReference>
<organism evidence="2 3">
    <name type="scientific">Oryza sativa subsp. japonica</name>
    <name type="common">Rice</name>
    <dbReference type="NCBI Taxonomy" id="39947"/>
    <lineage>
        <taxon>Eukaryota</taxon>
        <taxon>Viridiplantae</taxon>
        <taxon>Streptophyta</taxon>
        <taxon>Embryophyta</taxon>
        <taxon>Tracheophyta</taxon>
        <taxon>Spermatophyta</taxon>
        <taxon>Magnoliopsida</taxon>
        <taxon>Liliopsida</taxon>
        <taxon>Poales</taxon>
        <taxon>Poaceae</taxon>
        <taxon>BOP clade</taxon>
        <taxon>Oryzoideae</taxon>
        <taxon>Oryzeae</taxon>
        <taxon>Oryzinae</taxon>
        <taxon>Oryza</taxon>
        <taxon>Oryza sativa</taxon>
    </lineage>
</organism>
<dbReference type="Proteomes" id="UP000059680">
    <property type="component" value="Chromosome 1"/>
</dbReference>
<evidence type="ECO:0000313" key="3">
    <source>
        <dbReference type="Proteomes" id="UP000059680"/>
    </source>
</evidence>
<proteinExistence type="predicted"/>
<feature type="compositionally biased region" description="Basic and acidic residues" evidence="1">
    <location>
        <begin position="95"/>
        <end position="112"/>
    </location>
</feature>